<dbReference type="PATRIC" id="fig|1229783.3.peg.369"/>
<keyword evidence="2" id="KW-1185">Reference proteome</keyword>
<accession>K9ASH0</accession>
<dbReference type="EMBL" id="AMSQ01000002">
    <property type="protein sequence ID" value="EKU50338.1"/>
    <property type="molecule type" value="Genomic_DNA"/>
</dbReference>
<evidence type="ECO:0000313" key="2">
    <source>
        <dbReference type="Proteomes" id="UP000009885"/>
    </source>
</evidence>
<proteinExistence type="predicted"/>
<gene>
    <name evidence="1" type="ORF">C273_01810</name>
</gene>
<name>K9ASH0_9STAP</name>
<dbReference type="AlphaFoldDB" id="K9ASH0"/>
<reference evidence="1 2" key="1">
    <citation type="journal article" date="2013" name="Genome Announc.">
        <title>Genome Sequence of Staphylococcus massiliensis Strain S46, Isolated from the Surface of Healthy Human Skin.</title>
        <authorList>
            <person name="Srivastav R."/>
            <person name="Singh A."/>
            <person name="Jangir P.K."/>
            <person name="Kumari C."/>
            <person name="Muduli S."/>
            <person name="Sharma R."/>
        </authorList>
    </citation>
    <scope>NUCLEOTIDE SEQUENCE [LARGE SCALE GENOMIC DNA]</scope>
    <source>
        <strain evidence="1 2">S46</strain>
    </source>
</reference>
<dbReference type="Proteomes" id="UP000009885">
    <property type="component" value="Unassembled WGS sequence"/>
</dbReference>
<dbReference type="STRING" id="1229783.C273_01810"/>
<dbReference type="RefSeq" id="WP_009382111.1">
    <property type="nucleotide sequence ID" value="NZ_AMSQ01000002.1"/>
</dbReference>
<organism evidence="1 2">
    <name type="scientific">Staphylococcus massiliensis S46</name>
    <dbReference type="NCBI Taxonomy" id="1229783"/>
    <lineage>
        <taxon>Bacteria</taxon>
        <taxon>Bacillati</taxon>
        <taxon>Bacillota</taxon>
        <taxon>Bacilli</taxon>
        <taxon>Bacillales</taxon>
        <taxon>Staphylococcaceae</taxon>
        <taxon>Staphylococcus</taxon>
    </lineage>
</organism>
<dbReference type="OrthoDB" id="2414638at2"/>
<evidence type="ECO:0008006" key="3">
    <source>
        <dbReference type="Google" id="ProtNLM"/>
    </source>
</evidence>
<comment type="caution">
    <text evidence="1">The sequence shown here is derived from an EMBL/GenBank/DDBJ whole genome shotgun (WGS) entry which is preliminary data.</text>
</comment>
<sequence length="128" mass="15531">MITIFEQGRELNFNEAEVNYMESNQVTEDEIRQRMNAGWFRDDIVTIPGYRLTNRFFNEAEERARSRRVARALKKERFKQEHPWLFDGTPQYVEPGKWYHYLLKNDIYPKVVQVSDWSNWKPLNEVTI</sequence>
<evidence type="ECO:0000313" key="1">
    <source>
        <dbReference type="EMBL" id="EKU50338.1"/>
    </source>
</evidence>
<protein>
    <recommendedName>
        <fullName evidence="3">Phage protein</fullName>
    </recommendedName>
</protein>